<dbReference type="EMBL" id="PQVH01000006">
    <property type="protein sequence ID" value="TFW72279.1"/>
    <property type="molecule type" value="Genomic_DNA"/>
</dbReference>
<dbReference type="SUPFAM" id="SSF52172">
    <property type="entry name" value="CheY-like"/>
    <property type="match status" value="1"/>
</dbReference>
<dbReference type="Gene3D" id="3.30.565.10">
    <property type="entry name" value="Histidine kinase-like ATPase, C-terminal domain"/>
    <property type="match status" value="1"/>
</dbReference>
<keyword evidence="14 19" id="KW-0472">Membrane</keyword>
<dbReference type="CDD" id="cd00088">
    <property type="entry name" value="HPT"/>
    <property type="match status" value="1"/>
</dbReference>
<dbReference type="GO" id="GO:0005886">
    <property type="term" value="C:plasma membrane"/>
    <property type="evidence" value="ECO:0007669"/>
    <property type="project" value="UniProtKB-SubCell"/>
</dbReference>
<dbReference type="SUPFAM" id="SSF47384">
    <property type="entry name" value="Homodimeric domain of signal transducing histidine kinase"/>
    <property type="match status" value="1"/>
</dbReference>
<evidence type="ECO:0000256" key="15">
    <source>
        <dbReference type="ARBA" id="ARBA00058004"/>
    </source>
</evidence>
<dbReference type="InterPro" id="IPR025201">
    <property type="entry name" value="KdpD_TM"/>
</dbReference>
<comment type="caution">
    <text evidence="23">The sequence shown here is derived from an EMBL/GenBank/DDBJ whole genome shotgun (WGS) entry which is preliminary data.</text>
</comment>
<dbReference type="Pfam" id="PF01627">
    <property type="entry name" value="Hpt"/>
    <property type="match status" value="1"/>
</dbReference>
<dbReference type="Gene3D" id="3.40.50.2300">
    <property type="match status" value="1"/>
</dbReference>
<dbReference type="PANTHER" id="PTHR43047:SF64">
    <property type="entry name" value="HISTIDINE KINASE CONTAINING CHEY-HOMOLOGOUS RECEIVER DOMAIN AND PAS DOMAIN-RELATED"/>
    <property type="match status" value="1"/>
</dbReference>
<keyword evidence="12 19" id="KW-1133">Transmembrane helix</keyword>
<dbReference type="Pfam" id="PF02518">
    <property type="entry name" value="HATPase_c"/>
    <property type="match status" value="1"/>
</dbReference>
<keyword evidence="24" id="KW-1185">Reference proteome</keyword>
<dbReference type="InterPro" id="IPR001789">
    <property type="entry name" value="Sig_transdc_resp-reg_receiver"/>
</dbReference>
<evidence type="ECO:0000256" key="12">
    <source>
        <dbReference type="ARBA" id="ARBA00022989"/>
    </source>
</evidence>
<gene>
    <name evidence="23" type="ORF">C3Y98_04020</name>
</gene>
<dbReference type="InterPro" id="IPR008207">
    <property type="entry name" value="Sig_transdc_His_kin_Hpt_dom"/>
</dbReference>
<dbReference type="PROSITE" id="PS50110">
    <property type="entry name" value="RESPONSE_REGULATORY"/>
    <property type="match status" value="1"/>
</dbReference>
<keyword evidence="11" id="KW-0067">ATP-binding</keyword>
<evidence type="ECO:0000256" key="7">
    <source>
        <dbReference type="ARBA" id="ARBA00022679"/>
    </source>
</evidence>
<dbReference type="InterPro" id="IPR036890">
    <property type="entry name" value="HATPase_C_sf"/>
</dbReference>
<evidence type="ECO:0000256" key="2">
    <source>
        <dbReference type="ARBA" id="ARBA00004429"/>
    </source>
</evidence>
<dbReference type="CDD" id="cd17546">
    <property type="entry name" value="REC_hyHK_CKI1_RcsC-like"/>
    <property type="match status" value="1"/>
</dbReference>
<dbReference type="PRINTS" id="PR00344">
    <property type="entry name" value="BCTRLSENSOR"/>
</dbReference>
<dbReference type="GO" id="GO:0000155">
    <property type="term" value="F:phosphorelay sensor kinase activity"/>
    <property type="evidence" value="ECO:0007669"/>
    <property type="project" value="InterPro"/>
</dbReference>
<dbReference type="InterPro" id="IPR036097">
    <property type="entry name" value="HisK_dim/P_sf"/>
</dbReference>
<dbReference type="InterPro" id="IPR035965">
    <property type="entry name" value="PAS-like_dom_sf"/>
</dbReference>
<dbReference type="FunFam" id="3.30.565.10:FF:000010">
    <property type="entry name" value="Sensor histidine kinase RcsC"/>
    <property type="match status" value="1"/>
</dbReference>
<reference evidence="23 24" key="1">
    <citation type="submission" date="2018-02" db="EMBL/GenBank/DDBJ databases">
        <title>A novel lanthanide dependent methylotroph, Methylotenera sp. La3113.</title>
        <authorList>
            <person name="Lv H."/>
            <person name="Tani A."/>
        </authorList>
    </citation>
    <scope>NUCLEOTIDE SEQUENCE [LARGE SCALE GENOMIC DNA]</scope>
    <source>
        <strain evidence="23 24">La3113</strain>
    </source>
</reference>
<dbReference type="Pfam" id="PF13188">
    <property type="entry name" value="PAS_8"/>
    <property type="match status" value="1"/>
</dbReference>
<keyword evidence="9" id="KW-0547">Nucleotide-binding</keyword>
<evidence type="ECO:0000313" key="24">
    <source>
        <dbReference type="Proteomes" id="UP000297706"/>
    </source>
</evidence>
<keyword evidence="13" id="KW-0902">Two-component regulatory system</keyword>
<evidence type="ECO:0000256" key="8">
    <source>
        <dbReference type="ARBA" id="ARBA00022692"/>
    </source>
</evidence>
<evidence type="ECO:0000256" key="19">
    <source>
        <dbReference type="SAM" id="Phobius"/>
    </source>
</evidence>
<comment type="subcellular location">
    <subcellularLocation>
        <location evidence="2">Cell inner membrane</location>
        <topology evidence="2">Multi-pass membrane protein</topology>
    </subcellularLocation>
</comment>
<evidence type="ECO:0000256" key="10">
    <source>
        <dbReference type="ARBA" id="ARBA00022777"/>
    </source>
</evidence>
<feature type="domain" description="HPt" evidence="22">
    <location>
        <begin position="675"/>
        <end position="768"/>
    </location>
</feature>
<evidence type="ECO:0000256" key="11">
    <source>
        <dbReference type="ARBA" id="ARBA00022840"/>
    </source>
</evidence>
<evidence type="ECO:0000256" key="1">
    <source>
        <dbReference type="ARBA" id="ARBA00000085"/>
    </source>
</evidence>
<evidence type="ECO:0000256" key="16">
    <source>
        <dbReference type="ARBA" id="ARBA00070152"/>
    </source>
</evidence>
<dbReference type="Pfam" id="PF00512">
    <property type="entry name" value="HisKA"/>
    <property type="match status" value="1"/>
</dbReference>
<dbReference type="SUPFAM" id="SSF47226">
    <property type="entry name" value="Histidine-containing phosphotransfer domain, HPT domain"/>
    <property type="match status" value="1"/>
</dbReference>
<dbReference type="Gene3D" id="1.20.120.620">
    <property type="entry name" value="Backbone structure of the membrane domain of e. Coli histidine kinase receptor kdpd"/>
    <property type="match status" value="1"/>
</dbReference>
<evidence type="ECO:0000313" key="23">
    <source>
        <dbReference type="EMBL" id="TFW72279.1"/>
    </source>
</evidence>
<dbReference type="CDD" id="cd16922">
    <property type="entry name" value="HATPase_EvgS-ArcB-TorS-like"/>
    <property type="match status" value="1"/>
</dbReference>
<dbReference type="SMART" id="SM00448">
    <property type="entry name" value="REC"/>
    <property type="match status" value="1"/>
</dbReference>
<keyword evidence="10 23" id="KW-0418">Kinase</keyword>
<evidence type="ECO:0000256" key="5">
    <source>
        <dbReference type="ARBA" id="ARBA00022519"/>
    </source>
</evidence>
<dbReference type="SUPFAM" id="SSF55785">
    <property type="entry name" value="PYP-like sensor domain (PAS domain)"/>
    <property type="match status" value="1"/>
</dbReference>
<keyword evidence="7" id="KW-0808">Transferase</keyword>
<organism evidence="23 24">
    <name type="scientific">Methylotenera oryzisoli</name>
    <dbReference type="NCBI Taxonomy" id="2080758"/>
    <lineage>
        <taxon>Bacteria</taxon>
        <taxon>Pseudomonadati</taxon>
        <taxon>Pseudomonadota</taxon>
        <taxon>Betaproteobacteria</taxon>
        <taxon>Nitrosomonadales</taxon>
        <taxon>Methylophilaceae</taxon>
        <taxon>Methylotenera</taxon>
    </lineage>
</organism>
<dbReference type="Gene3D" id="1.20.120.160">
    <property type="entry name" value="HPT domain"/>
    <property type="match status" value="1"/>
</dbReference>
<dbReference type="InterPro" id="IPR003661">
    <property type="entry name" value="HisK_dim/P_dom"/>
</dbReference>
<sequence length="774" mass="86620">MSQRSLNSLPLILATLPPCLAFFVQWEYGNDVQPFAWFLFYPAVFLSAWLGGLRGGLLATFTSVAIVWWFFIPPVFSFSLQSPVSLISIGVFTLMGVVFSVVLGRQRKFIQEVAQANASLLYSEERYRMLFNSMDEGFCVIDMLYDADGKAIDYRFLEINQAFENQTGLKQALGKTIREMVPNHDTYWFEIYGKVALTGEAIRFENRANAMNRHYDVFASRIGGDGSTQVGILFKDVTERKKNEQALVSAKEQAELANRAKDSFLATMSHEIRTPLTGMLGMLEVLSLTPLDHEQNETLQAAWDSGRSLLRIVSDILDWSKIEAGKLELSPRATHIHQLLQEVDNTYSRVASAKSLMIVQHSDPRLSPAHIVDPLRLSQVLNNFVSNAIKFTEHGGVEIRAELVSQQENSETIRFSVKDTGIGMSKEVQQHLFQRYRQESADTARMYGGTGLGLAICRRLAEFMDGKIELESELGHGSTFSLTLTLPVSSALAETLHSQHPEVARRNVQPLFDYNNHAPLILAVDDHPINRNLLARQLKLLGLRSKTAENGQSALAMWRNGGFNMVITDCHMPEMDGYDFAQAIRKIEAEDARPRTPIVAWTANALAEENERCKLAGMDDLLVKPANLTQLKEVLIKWLNISANDEHQSEVSISAFTSHNNSPIDFDILKEVVPDSIEQTQVLTEFLTYIRGDNPKLIEALEQGDQASAQRMAHRLKGSSRMVGATQLTKIYTFIELAAKGKELANLQTTTAALNEAIQQFETCLLAIKTPKTK</sequence>
<feature type="domain" description="Response regulatory" evidence="21">
    <location>
        <begin position="520"/>
        <end position="639"/>
    </location>
</feature>
<dbReference type="RefSeq" id="WP_135276822.1">
    <property type="nucleotide sequence ID" value="NZ_PQVH01000006.1"/>
</dbReference>
<dbReference type="InterPro" id="IPR003594">
    <property type="entry name" value="HATPase_dom"/>
</dbReference>
<evidence type="ECO:0000259" key="22">
    <source>
        <dbReference type="PROSITE" id="PS50894"/>
    </source>
</evidence>
<evidence type="ECO:0000256" key="17">
    <source>
        <dbReference type="PROSITE-ProRule" id="PRU00110"/>
    </source>
</evidence>
<dbReference type="NCBIfam" id="TIGR00229">
    <property type="entry name" value="sensory_box"/>
    <property type="match status" value="1"/>
</dbReference>
<keyword evidence="4" id="KW-1003">Cell membrane</keyword>
<dbReference type="InterPro" id="IPR000014">
    <property type="entry name" value="PAS"/>
</dbReference>
<dbReference type="InterPro" id="IPR038318">
    <property type="entry name" value="KdpD_sf"/>
</dbReference>
<dbReference type="SMART" id="SM00388">
    <property type="entry name" value="HisKA"/>
    <property type="match status" value="1"/>
</dbReference>
<dbReference type="InterPro" id="IPR005467">
    <property type="entry name" value="His_kinase_dom"/>
</dbReference>
<keyword evidence="6 18" id="KW-0597">Phosphoprotein</keyword>
<evidence type="ECO:0000256" key="4">
    <source>
        <dbReference type="ARBA" id="ARBA00022475"/>
    </source>
</evidence>
<evidence type="ECO:0000256" key="3">
    <source>
        <dbReference type="ARBA" id="ARBA00012438"/>
    </source>
</evidence>
<comment type="catalytic activity">
    <reaction evidence="1">
        <text>ATP + protein L-histidine = ADP + protein N-phospho-L-histidine.</text>
        <dbReference type="EC" id="2.7.13.3"/>
    </reaction>
</comment>
<feature type="transmembrane region" description="Helical" evidence="19">
    <location>
        <begin position="57"/>
        <end position="78"/>
    </location>
</feature>
<dbReference type="Gene3D" id="3.30.450.20">
    <property type="entry name" value="PAS domain"/>
    <property type="match status" value="1"/>
</dbReference>
<evidence type="ECO:0000256" key="14">
    <source>
        <dbReference type="ARBA" id="ARBA00023136"/>
    </source>
</evidence>
<dbReference type="SUPFAM" id="SSF55874">
    <property type="entry name" value="ATPase domain of HSP90 chaperone/DNA topoisomerase II/histidine kinase"/>
    <property type="match status" value="1"/>
</dbReference>
<dbReference type="CDD" id="cd00082">
    <property type="entry name" value="HisKA"/>
    <property type="match status" value="1"/>
</dbReference>
<proteinExistence type="predicted"/>
<dbReference type="SMART" id="SM00387">
    <property type="entry name" value="HATPase_c"/>
    <property type="match status" value="1"/>
</dbReference>
<dbReference type="PROSITE" id="PS50894">
    <property type="entry name" value="HPT"/>
    <property type="match status" value="1"/>
</dbReference>
<dbReference type="InterPro" id="IPR004358">
    <property type="entry name" value="Sig_transdc_His_kin-like_C"/>
</dbReference>
<dbReference type="Proteomes" id="UP000297706">
    <property type="component" value="Unassembled WGS sequence"/>
</dbReference>
<dbReference type="PROSITE" id="PS50109">
    <property type="entry name" value="HIS_KIN"/>
    <property type="match status" value="1"/>
</dbReference>
<name>A0A4Y9VU10_9PROT</name>
<feature type="modified residue" description="4-aspartylphosphate" evidence="18">
    <location>
        <position position="569"/>
    </location>
</feature>
<dbReference type="PANTHER" id="PTHR43047">
    <property type="entry name" value="TWO-COMPONENT HISTIDINE PROTEIN KINASE"/>
    <property type="match status" value="1"/>
</dbReference>
<accession>A0A4Y9VU10</accession>
<feature type="domain" description="Histidine kinase" evidence="20">
    <location>
        <begin position="267"/>
        <end position="488"/>
    </location>
</feature>
<evidence type="ECO:0000256" key="9">
    <source>
        <dbReference type="ARBA" id="ARBA00022741"/>
    </source>
</evidence>
<feature type="modified residue" description="Phosphohistidine" evidence="17">
    <location>
        <position position="714"/>
    </location>
</feature>
<dbReference type="Pfam" id="PF00072">
    <property type="entry name" value="Response_reg"/>
    <property type="match status" value="1"/>
</dbReference>
<dbReference type="EC" id="2.7.13.3" evidence="3"/>
<dbReference type="Pfam" id="PF13493">
    <property type="entry name" value="DUF4118"/>
    <property type="match status" value="1"/>
</dbReference>
<protein>
    <recommendedName>
        <fullName evidence="16">Virulence sensor protein BvgS</fullName>
        <ecNumber evidence="3">2.7.13.3</ecNumber>
    </recommendedName>
</protein>
<dbReference type="GO" id="GO:0005524">
    <property type="term" value="F:ATP binding"/>
    <property type="evidence" value="ECO:0007669"/>
    <property type="project" value="UniProtKB-KW"/>
</dbReference>
<dbReference type="InterPro" id="IPR011006">
    <property type="entry name" value="CheY-like_superfamily"/>
</dbReference>
<keyword evidence="5" id="KW-0997">Cell inner membrane</keyword>
<evidence type="ECO:0000259" key="20">
    <source>
        <dbReference type="PROSITE" id="PS50109"/>
    </source>
</evidence>
<feature type="transmembrane region" description="Helical" evidence="19">
    <location>
        <begin position="84"/>
        <end position="103"/>
    </location>
</feature>
<dbReference type="Gene3D" id="1.10.287.130">
    <property type="match status" value="1"/>
</dbReference>
<evidence type="ECO:0000256" key="13">
    <source>
        <dbReference type="ARBA" id="ARBA00023012"/>
    </source>
</evidence>
<comment type="function">
    <text evidence="15">Member of the two-component regulatory system BvgS/BvgA. Phosphorylates BvgA via a four-step phosphorelay in response to environmental signals.</text>
</comment>
<evidence type="ECO:0000256" key="18">
    <source>
        <dbReference type="PROSITE-ProRule" id="PRU00169"/>
    </source>
</evidence>
<dbReference type="AlphaFoldDB" id="A0A4Y9VU10"/>
<keyword evidence="8 19" id="KW-0812">Transmembrane</keyword>
<evidence type="ECO:0000256" key="6">
    <source>
        <dbReference type="ARBA" id="ARBA00022553"/>
    </source>
</evidence>
<dbReference type="OrthoDB" id="8552871at2"/>
<evidence type="ECO:0000259" key="21">
    <source>
        <dbReference type="PROSITE" id="PS50110"/>
    </source>
</evidence>
<dbReference type="InterPro" id="IPR036641">
    <property type="entry name" value="HPT_dom_sf"/>
</dbReference>